<keyword evidence="2" id="KW-1185">Reference proteome</keyword>
<dbReference type="Proteomes" id="UP000729402">
    <property type="component" value="Unassembled WGS sequence"/>
</dbReference>
<dbReference type="AlphaFoldDB" id="A0A8J5RKC5"/>
<dbReference type="EMBL" id="JAAALK010000289">
    <property type="protein sequence ID" value="KAG8048442.1"/>
    <property type="molecule type" value="Genomic_DNA"/>
</dbReference>
<organism evidence="1 2">
    <name type="scientific">Zizania palustris</name>
    <name type="common">Northern wild rice</name>
    <dbReference type="NCBI Taxonomy" id="103762"/>
    <lineage>
        <taxon>Eukaryota</taxon>
        <taxon>Viridiplantae</taxon>
        <taxon>Streptophyta</taxon>
        <taxon>Embryophyta</taxon>
        <taxon>Tracheophyta</taxon>
        <taxon>Spermatophyta</taxon>
        <taxon>Magnoliopsida</taxon>
        <taxon>Liliopsida</taxon>
        <taxon>Poales</taxon>
        <taxon>Poaceae</taxon>
        <taxon>BOP clade</taxon>
        <taxon>Oryzoideae</taxon>
        <taxon>Oryzeae</taxon>
        <taxon>Zizaniinae</taxon>
        <taxon>Zizania</taxon>
    </lineage>
</organism>
<name>A0A8J5RKC5_ZIZPA</name>
<reference evidence="1" key="2">
    <citation type="submission" date="2021-02" db="EMBL/GenBank/DDBJ databases">
        <authorList>
            <person name="Kimball J.A."/>
            <person name="Haas M.W."/>
            <person name="Macchietto M."/>
            <person name="Kono T."/>
            <person name="Duquette J."/>
            <person name="Shao M."/>
        </authorList>
    </citation>
    <scope>NUCLEOTIDE SEQUENCE</scope>
    <source>
        <tissue evidence="1">Fresh leaf tissue</tissue>
    </source>
</reference>
<comment type="caution">
    <text evidence="1">The sequence shown here is derived from an EMBL/GenBank/DDBJ whole genome shotgun (WGS) entry which is preliminary data.</text>
</comment>
<accession>A0A8J5RKC5</accession>
<gene>
    <name evidence="1" type="ORF">GUJ93_ZPchr0009g895</name>
</gene>
<evidence type="ECO:0000313" key="2">
    <source>
        <dbReference type="Proteomes" id="UP000729402"/>
    </source>
</evidence>
<protein>
    <submittedName>
        <fullName evidence="1">Uncharacterized protein</fullName>
    </submittedName>
</protein>
<reference evidence="1" key="1">
    <citation type="journal article" date="2021" name="bioRxiv">
        <title>Whole Genome Assembly and Annotation of Northern Wild Rice, Zizania palustris L., Supports a Whole Genome Duplication in the Zizania Genus.</title>
        <authorList>
            <person name="Haas M."/>
            <person name="Kono T."/>
            <person name="Macchietto M."/>
            <person name="Millas R."/>
            <person name="McGilp L."/>
            <person name="Shao M."/>
            <person name="Duquette J."/>
            <person name="Hirsch C.N."/>
            <person name="Kimball J."/>
        </authorList>
    </citation>
    <scope>NUCLEOTIDE SEQUENCE</scope>
    <source>
        <tissue evidence="1">Fresh leaf tissue</tissue>
    </source>
</reference>
<proteinExistence type="predicted"/>
<evidence type="ECO:0000313" key="1">
    <source>
        <dbReference type="EMBL" id="KAG8048442.1"/>
    </source>
</evidence>
<sequence>MNSQSCTSSRSTVNDMLKAIMQCLDAIKEKLQLLQPLQAKVIELEAVVMEWADTIEEKLQPTQPLVQPA</sequence>